<feature type="domain" description="Extradiol ring-cleavage dioxygenase class III enzyme subunit B" evidence="1">
    <location>
        <begin position="8"/>
        <end position="266"/>
    </location>
</feature>
<evidence type="ECO:0000259" key="1">
    <source>
        <dbReference type="Pfam" id="PF02900"/>
    </source>
</evidence>
<evidence type="ECO:0000313" key="3">
    <source>
        <dbReference type="Proteomes" id="UP000570166"/>
    </source>
</evidence>
<dbReference type="GO" id="GO:0008198">
    <property type="term" value="F:ferrous iron binding"/>
    <property type="evidence" value="ECO:0007669"/>
    <property type="project" value="InterPro"/>
</dbReference>
<name>A0A838L5U3_9SPHN</name>
<gene>
    <name evidence="2" type="ORF">HZF05_07650</name>
</gene>
<proteinExistence type="predicted"/>
<accession>A0A838L5U3</accession>
<organism evidence="2 3">
    <name type="scientific">Sphingomonas chungangi</name>
    <dbReference type="NCBI Taxonomy" id="2683589"/>
    <lineage>
        <taxon>Bacteria</taxon>
        <taxon>Pseudomonadati</taxon>
        <taxon>Pseudomonadota</taxon>
        <taxon>Alphaproteobacteria</taxon>
        <taxon>Sphingomonadales</taxon>
        <taxon>Sphingomonadaceae</taxon>
        <taxon>Sphingomonas</taxon>
    </lineage>
</organism>
<keyword evidence="2" id="KW-0223">Dioxygenase</keyword>
<keyword evidence="3" id="KW-1185">Reference proteome</keyword>
<dbReference type="Pfam" id="PF02900">
    <property type="entry name" value="LigB"/>
    <property type="match status" value="1"/>
</dbReference>
<keyword evidence="2" id="KW-0560">Oxidoreductase</keyword>
<evidence type="ECO:0000313" key="2">
    <source>
        <dbReference type="EMBL" id="MBA2933972.1"/>
    </source>
</evidence>
<dbReference type="EMBL" id="JACEIB010000004">
    <property type="protein sequence ID" value="MBA2933972.1"/>
    <property type="molecule type" value="Genomic_DNA"/>
</dbReference>
<dbReference type="Gene3D" id="3.40.830.10">
    <property type="entry name" value="LigB-like"/>
    <property type="match status" value="1"/>
</dbReference>
<sequence length="290" mass="31956">MAEIIGGIGISHTPSMGMAFDAGMRDGFAPEWQPWYEGTRAVKGWLADARPDQIVVIYNDHLNHFEFDAYPTLAIGVSNSFRQADEGWGPRAFPDLPGDSDFGWFVTERLVHGGFDMTVCQDLAVDHGIYSWLPYLADTPWPAPILPIAVNMVRHPLPTSQRLWQLGNALGEAVRAYEPDQRIVVIATGGMSHQISGGRFGMANEGLDRFFLAHLQDDAARLLAIPQRELMRLGGTEAAELSIWFAMRAALSSTVREVHRFHTFPKITGCGVIVFEEPPVVTDAIAVGGR</sequence>
<dbReference type="InterPro" id="IPR004183">
    <property type="entry name" value="Xdiol_dOase_suB"/>
</dbReference>
<comment type="caution">
    <text evidence="2">The sequence shown here is derived from an EMBL/GenBank/DDBJ whole genome shotgun (WGS) entry which is preliminary data.</text>
</comment>
<dbReference type="Proteomes" id="UP000570166">
    <property type="component" value="Unassembled WGS sequence"/>
</dbReference>
<dbReference type="GO" id="GO:0016702">
    <property type="term" value="F:oxidoreductase activity, acting on single donors with incorporation of molecular oxygen, incorporation of two atoms of oxygen"/>
    <property type="evidence" value="ECO:0007669"/>
    <property type="project" value="UniProtKB-ARBA"/>
</dbReference>
<protein>
    <submittedName>
        <fullName evidence="2">Protocatechuate 3,4-dioxygenase</fullName>
    </submittedName>
</protein>
<dbReference type="NCBIfam" id="NF009902">
    <property type="entry name" value="PRK13365.1"/>
    <property type="match status" value="1"/>
</dbReference>
<dbReference type="AlphaFoldDB" id="A0A838L5U3"/>
<dbReference type="SUPFAM" id="SSF53213">
    <property type="entry name" value="LigB-like"/>
    <property type="match status" value="1"/>
</dbReference>
<reference evidence="2 3" key="1">
    <citation type="submission" date="2020-07" db="EMBL/GenBank/DDBJ databases">
        <authorList>
            <person name="Sun Q."/>
        </authorList>
    </citation>
    <scope>NUCLEOTIDE SEQUENCE [LARGE SCALE GENOMIC DNA]</scope>
    <source>
        <strain evidence="2 3">CGMCC 1.13654</strain>
    </source>
</reference>
<dbReference type="RefSeq" id="WP_160365579.1">
    <property type="nucleotide sequence ID" value="NZ_JACEIB010000004.1"/>
</dbReference>